<feature type="domain" description="Gfo/Idh/MocA-like oxidoreductase N-terminal" evidence="1">
    <location>
        <begin position="6"/>
        <end position="116"/>
    </location>
</feature>
<organism evidence="3 4">
    <name type="scientific">Pricia mediterranea</name>
    <dbReference type="NCBI Taxonomy" id="3076079"/>
    <lineage>
        <taxon>Bacteria</taxon>
        <taxon>Pseudomonadati</taxon>
        <taxon>Bacteroidota</taxon>
        <taxon>Flavobacteriia</taxon>
        <taxon>Flavobacteriales</taxon>
        <taxon>Flavobacteriaceae</taxon>
        <taxon>Pricia</taxon>
    </lineage>
</organism>
<proteinExistence type="predicted"/>
<dbReference type="InterPro" id="IPR051317">
    <property type="entry name" value="Gfo/Idh/MocA_oxidoreduct"/>
</dbReference>
<keyword evidence="4" id="KW-1185">Reference proteome</keyword>
<dbReference type="InterPro" id="IPR036291">
    <property type="entry name" value="NAD(P)-bd_dom_sf"/>
</dbReference>
<dbReference type="InterPro" id="IPR000683">
    <property type="entry name" value="Gfo/Idh/MocA-like_OxRdtase_N"/>
</dbReference>
<dbReference type="Gene3D" id="3.30.360.10">
    <property type="entry name" value="Dihydrodipicolinate Reductase, domain 2"/>
    <property type="match status" value="1"/>
</dbReference>
<dbReference type="EMBL" id="JAVTTP010000001">
    <property type="protein sequence ID" value="MDT7829333.1"/>
    <property type="molecule type" value="Genomic_DNA"/>
</dbReference>
<dbReference type="Pfam" id="PF22725">
    <property type="entry name" value="GFO_IDH_MocA_C3"/>
    <property type="match status" value="1"/>
</dbReference>
<dbReference type="SUPFAM" id="SSF51735">
    <property type="entry name" value="NAD(P)-binding Rossmann-fold domains"/>
    <property type="match status" value="1"/>
</dbReference>
<dbReference type="InterPro" id="IPR055170">
    <property type="entry name" value="GFO_IDH_MocA-like_dom"/>
</dbReference>
<dbReference type="PANTHER" id="PTHR43708:SF7">
    <property type="entry name" value="OXIDOREDUCTASE"/>
    <property type="match status" value="1"/>
</dbReference>
<dbReference type="RefSeq" id="WP_314015201.1">
    <property type="nucleotide sequence ID" value="NZ_JAVTTP010000001.1"/>
</dbReference>
<evidence type="ECO:0000313" key="4">
    <source>
        <dbReference type="Proteomes" id="UP001250656"/>
    </source>
</evidence>
<dbReference type="Pfam" id="PF01408">
    <property type="entry name" value="GFO_IDH_MocA"/>
    <property type="match status" value="1"/>
</dbReference>
<dbReference type="SUPFAM" id="SSF55347">
    <property type="entry name" value="Glyceraldehyde-3-phosphate dehydrogenase-like, C-terminal domain"/>
    <property type="match status" value="1"/>
</dbReference>
<protein>
    <submittedName>
        <fullName evidence="3">Gfo/Idh/MocA family oxidoreductase</fullName>
    </submittedName>
</protein>
<dbReference type="PANTHER" id="PTHR43708">
    <property type="entry name" value="CONSERVED EXPRESSED OXIDOREDUCTASE (EUROFUNG)"/>
    <property type="match status" value="1"/>
</dbReference>
<sequence length="336" mass="38018">MEKKIKTGILSYGMSGQLFHSPFVDAHKGFEFTAVVERSQKRADQKYPDIKSYDSVDALLADDEIELVIVNTPNNTHFEFALRALQMGKHVMVEKPFTVTPAEAEQLFETARKNNRHALPYQNRRFDSDFLSVKQVIDSGKLGQLVEVHFRFDRYKYEIGQKAAKETPVPGSGLLFDLGPHLLDQVISLFGMPLNWTKTLGHFRPNTQVDDYAHIHLTYPKDLQVFVTASLLVVDTKPAFTLNGTQGAYVKQRSDVQESQLMENVGPKDPQYGLEEDSQMGVLTLMTEDGSKKVENIASPRSSYLQIFDAAYRTIREGTPYPITAEQVIKQLEILN</sequence>
<dbReference type="Gene3D" id="3.40.50.720">
    <property type="entry name" value="NAD(P)-binding Rossmann-like Domain"/>
    <property type="match status" value="1"/>
</dbReference>
<evidence type="ECO:0000259" key="1">
    <source>
        <dbReference type="Pfam" id="PF01408"/>
    </source>
</evidence>
<evidence type="ECO:0000259" key="2">
    <source>
        <dbReference type="Pfam" id="PF22725"/>
    </source>
</evidence>
<accession>A0ABU3L7J1</accession>
<dbReference type="Proteomes" id="UP001250656">
    <property type="component" value="Unassembled WGS sequence"/>
</dbReference>
<gene>
    <name evidence="3" type="ORF">RQM65_11705</name>
</gene>
<comment type="caution">
    <text evidence="3">The sequence shown here is derived from an EMBL/GenBank/DDBJ whole genome shotgun (WGS) entry which is preliminary data.</text>
</comment>
<reference evidence="3 4" key="1">
    <citation type="submission" date="2023-09" db="EMBL/GenBank/DDBJ databases">
        <title>Novel taxa isolated from Blanes Bay.</title>
        <authorList>
            <person name="Rey-Velasco X."/>
            <person name="Lucena T."/>
        </authorList>
    </citation>
    <scope>NUCLEOTIDE SEQUENCE [LARGE SCALE GENOMIC DNA]</scope>
    <source>
        <strain evidence="3 4">S334</strain>
    </source>
</reference>
<evidence type="ECO:0000313" key="3">
    <source>
        <dbReference type="EMBL" id="MDT7829333.1"/>
    </source>
</evidence>
<name>A0ABU3L7J1_9FLAO</name>
<feature type="domain" description="GFO/IDH/MocA-like oxidoreductase" evidence="2">
    <location>
        <begin position="130"/>
        <end position="249"/>
    </location>
</feature>